<gene>
    <name evidence="2" type="ORF">ESY86_09560</name>
</gene>
<evidence type="ECO:0008006" key="4">
    <source>
        <dbReference type="Google" id="ProtNLM"/>
    </source>
</evidence>
<name>A0A5C6ZHP6_9FLAO</name>
<dbReference type="EMBL" id="VORO01000008">
    <property type="protein sequence ID" value="TXD89278.1"/>
    <property type="molecule type" value="Genomic_DNA"/>
</dbReference>
<feature type="region of interest" description="Disordered" evidence="1">
    <location>
        <begin position="69"/>
        <end position="91"/>
    </location>
</feature>
<evidence type="ECO:0000313" key="3">
    <source>
        <dbReference type="Proteomes" id="UP000321578"/>
    </source>
</evidence>
<accession>A0A5C6ZHP6</accession>
<evidence type="ECO:0000313" key="2">
    <source>
        <dbReference type="EMBL" id="TXD89278.1"/>
    </source>
</evidence>
<keyword evidence="3" id="KW-1185">Reference proteome</keyword>
<evidence type="ECO:0000256" key="1">
    <source>
        <dbReference type="SAM" id="MobiDB-lite"/>
    </source>
</evidence>
<feature type="compositionally biased region" description="Polar residues" evidence="1">
    <location>
        <begin position="69"/>
        <end position="88"/>
    </location>
</feature>
<dbReference type="RefSeq" id="WP_147086357.1">
    <property type="nucleotide sequence ID" value="NZ_VORM01000008.1"/>
</dbReference>
<sequence length="155" mass="17427">MKNKTKTYLLLVAVLGVWGSIGYKIWSGMSPDVAEITPTEFDGAFNPQPMTTLDTFSIQDLERDPFLGTLSSSKRQVPKPNANQQPKTPENIPTIAYNGILRKQSTSDQVFVVSINNQQFLLKKGQVADSVKLLKGNEDEITMRYHNKNLNIKRQ</sequence>
<reference evidence="2 3" key="1">
    <citation type="submission" date="2019-08" db="EMBL/GenBank/DDBJ databases">
        <title>Genomes of Subsaximicrobium wynnwilliamsii strains.</title>
        <authorList>
            <person name="Bowman J.P."/>
        </authorList>
    </citation>
    <scope>NUCLEOTIDE SEQUENCE [LARGE SCALE GENOMIC DNA]</scope>
    <source>
        <strain evidence="2 3">2-80-2</strain>
    </source>
</reference>
<protein>
    <recommendedName>
        <fullName evidence="4">Type II secretion system protein GspC N-terminal domain-containing protein</fullName>
    </recommendedName>
</protein>
<dbReference type="OrthoDB" id="676730at2"/>
<proteinExistence type="predicted"/>
<dbReference type="AlphaFoldDB" id="A0A5C6ZHP6"/>
<dbReference type="Proteomes" id="UP000321578">
    <property type="component" value="Unassembled WGS sequence"/>
</dbReference>
<comment type="caution">
    <text evidence="2">The sequence shown here is derived from an EMBL/GenBank/DDBJ whole genome shotgun (WGS) entry which is preliminary data.</text>
</comment>
<organism evidence="2 3">
    <name type="scientific">Subsaximicrobium wynnwilliamsii</name>
    <dbReference type="NCBI Taxonomy" id="291179"/>
    <lineage>
        <taxon>Bacteria</taxon>
        <taxon>Pseudomonadati</taxon>
        <taxon>Bacteroidota</taxon>
        <taxon>Flavobacteriia</taxon>
        <taxon>Flavobacteriales</taxon>
        <taxon>Flavobacteriaceae</taxon>
        <taxon>Subsaximicrobium</taxon>
    </lineage>
</organism>